<feature type="compositionally biased region" description="Pro residues" evidence="2">
    <location>
        <begin position="1078"/>
        <end position="1087"/>
    </location>
</feature>
<accession>A0A674NI07</accession>
<feature type="coiled-coil region" evidence="1">
    <location>
        <begin position="746"/>
        <end position="799"/>
    </location>
</feature>
<dbReference type="GO" id="GO:0061001">
    <property type="term" value="P:regulation of dendritic spine morphogenesis"/>
    <property type="evidence" value="ECO:0007669"/>
    <property type="project" value="TreeGrafter"/>
</dbReference>
<protein>
    <submittedName>
        <fullName evidence="3">SRC kinase signaling inhibitor 1</fullName>
    </submittedName>
</protein>
<feature type="compositionally biased region" description="Basic and acidic residues" evidence="2">
    <location>
        <begin position="866"/>
        <end position="876"/>
    </location>
</feature>
<dbReference type="Ensembl" id="ENSTRUT00000089240.1">
    <property type="protein sequence ID" value="ENSTRUP00000072857.1"/>
    <property type="gene ID" value="ENSTRUG00000006934.3"/>
</dbReference>
<dbReference type="GO" id="GO:0015629">
    <property type="term" value="C:actin cytoskeleton"/>
    <property type="evidence" value="ECO:0007669"/>
    <property type="project" value="TreeGrafter"/>
</dbReference>
<feature type="region of interest" description="Disordered" evidence="2">
    <location>
        <begin position="1126"/>
        <end position="1149"/>
    </location>
</feature>
<feature type="region of interest" description="Disordered" evidence="2">
    <location>
        <begin position="292"/>
        <end position="374"/>
    </location>
</feature>
<keyword evidence="4" id="KW-1185">Reference proteome</keyword>
<dbReference type="Gene3D" id="1.20.58.1540">
    <property type="entry name" value="Actin interacting protein 3, C-terminal domain"/>
    <property type="match status" value="1"/>
</dbReference>
<feature type="compositionally biased region" description="Low complexity" evidence="2">
    <location>
        <begin position="1010"/>
        <end position="1037"/>
    </location>
</feature>
<keyword evidence="1" id="KW-0175">Coiled coil</keyword>
<dbReference type="GO" id="GO:0005737">
    <property type="term" value="C:cytoplasm"/>
    <property type="evidence" value="ECO:0007669"/>
    <property type="project" value="TreeGrafter"/>
</dbReference>
<dbReference type="InterPro" id="IPR051825">
    <property type="entry name" value="SRCIN1"/>
</dbReference>
<feature type="region of interest" description="Disordered" evidence="2">
    <location>
        <begin position="857"/>
        <end position="877"/>
    </location>
</feature>
<name>A0A674NI07_TAKRU</name>
<feature type="region of interest" description="Disordered" evidence="2">
    <location>
        <begin position="502"/>
        <end position="555"/>
    </location>
</feature>
<dbReference type="Proteomes" id="UP000005226">
    <property type="component" value="Chromosome 1"/>
</dbReference>
<feature type="region of interest" description="Disordered" evidence="2">
    <location>
        <begin position="1183"/>
        <end position="1211"/>
    </location>
</feature>
<evidence type="ECO:0000313" key="3">
    <source>
        <dbReference type="Ensembl" id="ENSTRUP00000072857.1"/>
    </source>
</evidence>
<dbReference type="GeneTree" id="ENSGT00940000157961"/>
<dbReference type="PANTHER" id="PTHR22741">
    <property type="entry name" value="P140CAP/SNIP-RELATED"/>
    <property type="match status" value="1"/>
</dbReference>
<feature type="compositionally biased region" description="Low complexity" evidence="2">
    <location>
        <begin position="307"/>
        <end position="374"/>
    </location>
</feature>
<evidence type="ECO:0000313" key="4">
    <source>
        <dbReference type="Proteomes" id="UP000005226"/>
    </source>
</evidence>
<feature type="region of interest" description="Disordered" evidence="2">
    <location>
        <begin position="90"/>
        <end position="113"/>
    </location>
</feature>
<evidence type="ECO:0000256" key="2">
    <source>
        <dbReference type="SAM" id="MobiDB-lite"/>
    </source>
</evidence>
<feature type="region of interest" description="Disordered" evidence="2">
    <location>
        <begin position="613"/>
        <end position="640"/>
    </location>
</feature>
<feature type="compositionally biased region" description="Basic and acidic residues" evidence="2">
    <location>
        <begin position="615"/>
        <end position="625"/>
    </location>
</feature>
<reference evidence="3 4" key="1">
    <citation type="journal article" date="2011" name="Genome Biol. Evol.">
        <title>Integration of the genetic map and genome assembly of fugu facilitates insights into distinct features of genome evolution in teleosts and mammals.</title>
        <authorList>
            <person name="Kai W."/>
            <person name="Kikuchi K."/>
            <person name="Tohari S."/>
            <person name="Chew A.K."/>
            <person name="Tay A."/>
            <person name="Fujiwara A."/>
            <person name="Hosoya S."/>
            <person name="Suetake H."/>
            <person name="Naruse K."/>
            <person name="Brenner S."/>
            <person name="Suzuki Y."/>
            <person name="Venkatesh B."/>
        </authorList>
    </citation>
    <scope>NUCLEOTIDE SEQUENCE [LARGE SCALE GENOMIC DNA]</scope>
</reference>
<reference evidence="3" key="2">
    <citation type="submission" date="2025-08" db="UniProtKB">
        <authorList>
            <consortium name="Ensembl"/>
        </authorList>
    </citation>
    <scope>IDENTIFICATION</scope>
</reference>
<feature type="region of interest" description="Disordered" evidence="2">
    <location>
        <begin position="1072"/>
        <end position="1099"/>
    </location>
</feature>
<dbReference type="AlphaFoldDB" id="A0A674NI07"/>
<reference evidence="3" key="3">
    <citation type="submission" date="2025-09" db="UniProtKB">
        <authorList>
            <consortium name="Ensembl"/>
        </authorList>
    </citation>
    <scope>IDENTIFICATION</scope>
</reference>
<feature type="compositionally biased region" description="Polar residues" evidence="2">
    <location>
        <begin position="42"/>
        <end position="53"/>
    </location>
</feature>
<dbReference type="GO" id="GO:0014069">
    <property type="term" value="C:postsynaptic density"/>
    <property type="evidence" value="ECO:0007669"/>
    <property type="project" value="TreeGrafter"/>
</dbReference>
<feature type="region of interest" description="Disordered" evidence="2">
    <location>
        <begin position="1"/>
        <end position="56"/>
    </location>
</feature>
<gene>
    <name evidence="3" type="primary">srcin1b</name>
</gene>
<evidence type="ECO:0000256" key="1">
    <source>
        <dbReference type="SAM" id="Coils"/>
    </source>
</evidence>
<organism evidence="3 4">
    <name type="scientific">Takifugu rubripes</name>
    <name type="common">Japanese pufferfish</name>
    <name type="synonym">Fugu rubripes</name>
    <dbReference type="NCBI Taxonomy" id="31033"/>
    <lineage>
        <taxon>Eukaryota</taxon>
        <taxon>Metazoa</taxon>
        <taxon>Chordata</taxon>
        <taxon>Craniata</taxon>
        <taxon>Vertebrata</taxon>
        <taxon>Euteleostomi</taxon>
        <taxon>Actinopterygii</taxon>
        <taxon>Neopterygii</taxon>
        <taxon>Teleostei</taxon>
        <taxon>Neoteleostei</taxon>
        <taxon>Acanthomorphata</taxon>
        <taxon>Eupercaria</taxon>
        <taxon>Tetraodontiformes</taxon>
        <taxon>Tetradontoidea</taxon>
        <taxon>Tetraodontidae</taxon>
        <taxon>Takifugu</taxon>
    </lineage>
</organism>
<dbReference type="PANTHER" id="PTHR22741:SF5">
    <property type="entry name" value="SRC KINASE SIGNALING INHIBITOR 1"/>
    <property type="match status" value="1"/>
</dbReference>
<proteinExistence type="predicted"/>
<sequence length="1211" mass="132028">MGNSSFPGREKRKGPMISAGDAEFQRDYPLAASGGRRGRQFPDNTNGGFTSSSLDRRHTSVAAKSLEALNNIHKADIERQRDALMDLQKNRFSNSPGSISQGSAAGRQQQPNYWSFKTRTPRVTRLSPPQPALADQANRVSFASTENLETMSEPDIPIGFNRMNRLRQSLPLTRSSSHAKLRAPGILFLQLGEETRRVHLTHELTSLDTLRALIVHMFPQRLTMAMLRSPSTALLIKDQTRNIFYELEDPRDVQDRCVIKIYCKEPIYGTYPGHHNPHLANGDLRREMVYAPQDSPSSRRLGNPAMSSQHSSSSASPQGSPSRARLLYSSSSRPSSYAGPPHHTHSLPHPSSQSHHSSPHQQLHQPHHAQQAFAASSSAILERRDVKPDDEVVGSRSMVLLRGDERAGGGIYADPYSMGPETSRLSLAGGPHSPLPSRADPYGSLYRRGGGAGAGSVRSLTSYSAAALQGELMESGALYRPGGPLYSDGYAASMLAMGLRVPPPSSPQKIPDMRDSYTGSIPGRGSPGRQSLRRDSVTSSVFGDSPKARGQGPGLGLTAEQLCLMAGPGGEGGGAGGFGSPLLGNETETRERMEAMEKQIASLTGLLQRVLSRAPEADSPEKMESASDGSGTDPGRSKKKTALTPLAPLALMPPPPSGANQPVSVSRLQMQLHLQGLQQSTSALRKQLSQLRNMQLENQDSVLSLLRQTETELSLMMLDATRTQEDPLQRQRLLVEEERLKYLNQEELLIQQLHDLENSVEELQRNSSVNHGLVTEQDVEQKSKELRTLGETLTELKNQFPSLQSKMRVVLRVEVEAVKFLKEEPQRLDALLKRCNTVTDALSTLRRQISEGVWKSPDDLSVQSQKRTEDVSRGSDLDILNSPPLSLTDLSTSAGLANWRPVSGGDADASGPEQDVQPSMTFRNRILDELPSRRPSDKSVSAEVRLAAERDWEEKRASLTQFSAQDINRLLEETQAELMKAIPDLDFAARQISKPAVPPKPQITIPITSTITTSPATGNTGPAATNNTSTSAATSGGDQQLGKVQLAAQKLNSMEGALSHRGSVDLSVAKYRTEKPSKSPPPPPPRRSFPSAHGLTTNRTGDVIVTTKSLKMEDDGELPKTLVKLRRTPSDTPRPASTPPVIAASAIQDEDEEEKIMAELENSSNSPGPVKGPTVAARLKHLQQGSLERPKTRKQKEDFPKVQGQQQVFHF</sequence>
<feature type="region of interest" description="Disordered" evidence="2">
    <location>
        <begin position="1010"/>
        <end position="1039"/>
    </location>
</feature>